<dbReference type="Pfam" id="PF01105">
    <property type="entry name" value="EMP24_GP25L"/>
    <property type="match status" value="1"/>
</dbReference>
<dbReference type="InParanoid" id="A0A1V9XP94"/>
<evidence type="ECO:0000256" key="9">
    <source>
        <dbReference type="RuleBase" id="RU003827"/>
    </source>
</evidence>
<dbReference type="SMART" id="SM01190">
    <property type="entry name" value="EMP24_GP25L"/>
    <property type="match status" value="1"/>
</dbReference>
<dbReference type="PANTHER" id="PTHR22811">
    <property type="entry name" value="TRANSMEMBRANE EMP24 DOMAIN-CONTAINING PROTEIN"/>
    <property type="match status" value="1"/>
</dbReference>
<keyword evidence="4 9" id="KW-0812">Transmembrane</keyword>
<dbReference type="AlphaFoldDB" id="A0A1V9XP94"/>
<comment type="subcellular location">
    <subcellularLocation>
        <location evidence="8">Endomembrane system</location>
        <topology evidence="8">Single-pass membrane protein</topology>
    </subcellularLocation>
    <subcellularLocation>
        <location evidence="1 9">Membrane</location>
        <topology evidence="1 9">Single-pass type I membrane protein</topology>
    </subcellularLocation>
</comment>
<evidence type="ECO:0000256" key="4">
    <source>
        <dbReference type="ARBA" id="ARBA00022692"/>
    </source>
</evidence>
<feature type="domain" description="GOLD" evidence="12">
    <location>
        <begin position="46"/>
        <end position="134"/>
    </location>
</feature>
<dbReference type="GO" id="GO:0016020">
    <property type="term" value="C:membrane"/>
    <property type="evidence" value="ECO:0007669"/>
    <property type="project" value="UniProtKB-SubCell"/>
</dbReference>
<reference evidence="13 14" key="1">
    <citation type="journal article" date="2017" name="Gigascience">
        <title>Draft genome of the honey bee ectoparasitic mite, Tropilaelaps mercedesae, is shaped by the parasitic life history.</title>
        <authorList>
            <person name="Dong X."/>
            <person name="Armstrong S.D."/>
            <person name="Xia D."/>
            <person name="Makepeace B.L."/>
            <person name="Darby A.C."/>
            <person name="Kadowaki T."/>
        </authorList>
    </citation>
    <scope>NUCLEOTIDE SEQUENCE [LARGE SCALE GENOMIC DNA]</scope>
    <source>
        <strain evidence="13">Wuxi-XJTLU</strain>
    </source>
</reference>
<dbReference type="SUPFAM" id="SSF101576">
    <property type="entry name" value="Supernatant protein factor (SPF), C-terminal domain"/>
    <property type="match status" value="1"/>
</dbReference>
<keyword evidence="5 11" id="KW-0732">Signal</keyword>
<keyword evidence="14" id="KW-1185">Reference proteome</keyword>
<comment type="caution">
    <text evidence="13">The sequence shown here is derived from an EMBL/GenBank/DDBJ whole genome shotgun (WGS) entry which is preliminary data.</text>
</comment>
<feature type="signal peptide" evidence="11">
    <location>
        <begin position="1"/>
        <end position="29"/>
    </location>
</feature>
<evidence type="ECO:0000256" key="8">
    <source>
        <dbReference type="ARBA" id="ARBA00037847"/>
    </source>
</evidence>
<dbReference type="Proteomes" id="UP000192247">
    <property type="component" value="Unassembled WGS sequence"/>
</dbReference>
<gene>
    <name evidence="13" type="ORF">BIW11_00810</name>
</gene>
<dbReference type="OrthoDB" id="5976732at2759"/>
<dbReference type="GO" id="GO:0012505">
    <property type="term" value="C:endomembrane system"/>
    <property type="evidence" value="ECO:0007669"/>
    <property type="project" value="UniProtKB-SubCell"/>
</dbReference>
<feature type="transmembrane region" description="Helical" evidence="10">
    <location>
        <begin position="209"/>
        <end position="230"/>
    </location>
</feature>
<proteinExistence type="inferred from homology"/>
<comment type="similarity">
    <text evidence="2 9">Belongs to the EMP24/GP25L family.</text>
</comment>
<evidence type="ECO:0000256" key="3">
    <source>
        <dbReference type="ARBA" id="ARBA00022473"/>
    </source>
</evidence>
<evidence type="ECO:0000256" key="10">
    <source>
        <dbReference type="SAM" id="Phobius"/>
    </source>
</evidence>
<evidence type="ECO:0000313" key="14">
    <source>
        <dbReference type="Proteomes" id="UP000192247"/>
    </source>
</evidence>
<evidence type="ECO:0000256" key="11">
    <source>
        <dbReference type="SAM" id="SignalP"/>
    </source>
</evidence>
<evidence type="ECO:0000256" key="6">
    <source>
        <dbReference type="ARBA" id="ARBA00022989"/>
    </source>
</evidence>
<protein>
    <submittedName>
        <fullName evidence="13">Transmembrane emp24 domain-containing protein 1-like</fullName>
    </submittedName>
</protein>
<evidence type="ECO:0000256" key="7">
    <source>
        <dbReference type="ARBA" id="ARBA00023136"/>
    </source>
</evidence>
<evidence type="ECO:0000256" key="1">
    <source>
        <dbReference type="ARBA" id="ARBA00004479"/>
    </source>
</evidence>
<keyword evidence="7 10" id="KW-0472">Membrane</keyword>
<name>A0A1V9XP94_9ACAR</name>
<dbReference type="PROSITE" id="PS50866">
    <property type="entry name" value="GOLD"/>
    <property type="match status" value="1"/>
</dbReference>
<sequence>MARPWCGRTLPTTTAVIIILVATFSPAQCRYSEESEFTIAIPAGKDECFHQPAKKGQTLEIEFQVLDSGSVLDEPTLNVDFSFFDPQNRILTVDTDKMDGVYRFRLSVDGDFKICLSNRRSLISAKLVYLEVFLDKGDVTQDEVDDDPFDLGSVTLAAERHFNSSQVDKLKERLNRLYDLLNTIERYQEWQKAHEARHRNLVEHNFTKVNTLSCLLTCLMILTGFVRVMFIRGLFEDRPSVYQVLTSLKLKW</sequence>
<keyword evidence="6 10" id="KW-1133">Transmembrane helix</keyword>
<evidence type="ECO:0000259" key="12">
    <source>
        <dbReference type="PROSITE" id="PS50866"/>
    </source>
</evidence>
<dbReference type="FunCoup" id="A0A1V9XP94">
    <property type="interactions" value="689"/>
</dbReference>
<accession>A0A1V9XP94</accession>
<evidence type="ECO:0000256" key="5">
    <source>
        <dbReference type="ARBA" id="ARBA00022729"/>
    </source>
</evidence>
<dbReference type="InterPro" id="IPR015720">
    <property type="entry name" value="Emp24-like"/>
</dbReference>
<dbReference type="InterPro" id="IPR036598">
    <property type="entry name" value="GOLD_dom_sf"/>
</dbReference>
<evidence type="ECO:0000256" key="2">
    <source>
        <dbReference type="ARBA" id="ARBA00007104"/>
    </source>
</evidence>
<dbReference type="InterPro" id="IPR009038">
    <property type="entry name" value="GOLD_dom"/>
</dbReference>
<dbReference type="STRING" id="418985.A0A1V9XP94"/>
<keyword evidence="3" id="KW-0217">Developmental protein</keyword>
<organism evidence="13 14">
    <name type="scientific">Tropilaelaps mercedesae</name>
    <dbReference type="NCBI Taxonomy" id="418985"/>
    <lineage>
        <taxon>Eukaryota</taxon>
        <taxon>Metazoa</taxon>
        <taxon>Ecdysozoa</taxon>
        <taxon>Arthropoda</taxon>
        <taxon>Chelicerata</taxon>
        <taxon>Arachnida</taxon>
        <taxon>Acari</taxon>
        <taxon>Parasitiformes</taxon>
        <taxon>Mesostigmata</taxon>
        <taxon>Gamasina</taxon>
        <taxon>Dermanyssoidea</taxon>
        <taxon>Laelapidae</taxon>
        <taxon>Tropilaelaps</taxon>
    </lineage>
</organism>
<evidence type="ECO:0000313" key="13">
    <source>
        <dbReference type="EMBL" id="OQR75233.1"/>
    </source>
</evidence>
<dbReference type="EMBL" id="MNPL01006656">
    <property type="protein sequence ID" value="OQR75233.1"/>
    <property type="molecule type" value="Genomic_DNA"/>
</dbReference>
<feature type="chain" id="PRO_5012393302" evidence="11">
    <location>
        <begin position="30"/>
        <end position="252"/>
    </location>
</feature>